<evidence type="ECO:0000313" key="1">
    <source>
        <dbReference type="EMBL" id="WZJ20330.1"/>
    </source>
</evidence>
<evidence type="ECO:0000313" key="2">
    <source>
        <dbReference type="Proteomes" id="UP001479520"/>
    </source>
</evidence>
<gene>
    <name evidence="1" type="ORF">AADV58_10225</name>
</gene>
<dbReference type="EMBL" id="CP151406">
    <property type="protein sequence ID" value="WZJ20330.1"/>
    <property type="molecule type" value="Genomic_DNA"/>
</dbReference>
<dbReference type="NCBIfam" id="TIGR01634">
    <property type="entry name" value="tail_P2_I"/>
    <property type="match status" value="1"/>
</dbReference>
<dbReference type="Pfam" id="PF09684">
    <property type="entry name" value="Tail_P2_I"/>
    <property type="match status" value="1"/>
</dbReference>
<reference evidence="1 2" key="1">
    <citation type="submission" date="2024-04" db="EMBL/GenBank/DDBJ databases">
        <title>Dissimilatory iodate-reducing microorganisms contribute to the enrichment of iodine in groundwater.</title>
        <authorList>
            <person name="Jiang Z."/>
        </authorList>
    </citation>
    <scope>NUCLEOTIDE SEQUENCE [LARGE SCALE GENOMIC DNA]</scope>
    <source>
        <strain evidence="1 2">NCP973</strain>
    </source>
</reference>
<dbReference type="RefSeq" id="WP_341743101.1">
    <property type="nucleotide sequence ID" value="NZ_CP151406.1"/>
</dbReference>
<keyword evidence="2" id="KW-1185">Reference proteome</keyword>
<sequence length="190" mass="21462">MSLLPPNTTPLERAIDATVSQRLDAIPTLVRGLWNADTCPATILPWLAWSLSVDEWNESLAEDRKRAVIRESRLIHQQKGTPAAIRRALDSLGQPDATLLERNDYIHHNGVANRNGLHRRRGQKGWATYRIILRRAVTIDQAVLIRRMLAAVQRNCVILTAIDFKEALIRRNGFALRNGSYTRGIVNTTI</sequence>
<organism evidence="1 2">
    <name type="scientific">Azonexus hydrophilus</name>
    <dbReference type="NCBI Taxonomy" id="418702"/>
    <lineage>
        <taxon>Bacteria</taxon>
        <taxon>Pseudomonadati</taxon>
        <taxon>Pseudomonadota</taxon>
        <taxon>Betaproteobacteria</taxon>
        <taxon>Rhodocyclales</taxon>
        <taxon>Azonexaceae</taxon>
        <taxon>Azonexus</taxon>
    </lineage>
</organism>
<name>A0ABZ2XCS2_9RHOO</name>
<protein>
    <submittedName>
        <fullName evidence="1">Phage tail protein I</fullName>
    </submittedName>
</protein>
<dbReference type="Proteomes" id="UP001479520">
    <property type="component" value="Chromosome"/>
</dbReference>
<accession>A0ABZ2XCS2</accession>
<dbReference type="InterPro" id="IPR006521">
    <property type="entry name" value="Tail_protein_I"/>
</dbReference>
<proteinExistence type="predicted"/>